<feature type="binding site" evidence="12">
    <location>
        <position position="8"/>
    </location>
    <ligand>
        <name>Mg(2+)</name>
        <dbReference type="ChEBI" id="CHEBI:18420"/>
        <label>2</label>
    </ligand>
</feature>
<reference evidence="14 15" key="1">
    <citation type="journal article" date="2013" name="Genome Announc.">
        <title>Draft Genome Sequence of Indibacter alkaliphilus Strain LW1T, Isolated from Lonar Lake, a Haloalkaline Lake in the Buldana District of Maharashtra, India.</title>
        <authorList>
            <person name="Singh A."/>
            <person name="Kumar Jangir P."/>
            <person name="Sharma R."/>
            <person name="Singh A."/>
            <person name="Kumar Pinnaka A."/>
            <person name="Shivaji S."/>
        </authorList>
    </citation>
    <scope>NUCLEOTIDE SEQUENCE [LARGE SCALE GENOMIC DNA]</scope>
    <source>
        <strain evidence="15">CCUG 57479 / KCTC 22604 / LW1</strain>
    </source>
</reference>
<gene>
    <name evidence="12" type="primary">cas9</name>
    <name evidence="14" type="ORF">A33Q_2779</name>
</gene>
<evidence type="ECO:0000313" key="15">
    <source>
        <dbReference type="Proteomes" id="UP000006073"/>
    </source>
</evidence>
<protein>
    <recommendedName>
        <fullName evidence="12">CRISPR-associated endonuclease Cas9</fullName>
        <ecNumber evidence="12">3.1.-.-</ecNumber>
    </recommendedName>
</protein>
<dbReference type="GO" id="GO:0043571">
    <property type="term" value="P:maintenance of CRISPR repeat elements"/>
    <property type="evidence" value="ECO:0007669"/>
    <property type="project" value="UniProtKB-UniRule"/>
</dbReference>
<dbReference type="OrthoDB" id="9777169at2"/>
<feature type="domain" description="HNH Cas9-type" evidence="13">
    <location>
        <begin position="673"/>
        <end position="828"/>
    </location>
</feature>
<evidence type="ECO:0000256" key="10">
    <source>
        <dbReference type="ARBA" id="ARBA00023211"/>
    </source>
</evidence>
<evidence type="ECO:0000256" key="3">
    <source>
        <dbReference type="ARBA" id="ARBA00022723"/>
    </source>
</evidence>
<sequence length="1354" mass="156894">MKKILGLDLGTTSIGWAFIKEPEKDVVGSEIVDMGVRIVPLSSDEENDFAKGNTISINADRTLKRGARRNLQRFKQRRNALLETFKEKNLIPSNFQYAEDGPSSTFSTLKLRDKAAKEKIELDDFVKVLLQINKKRGYKSSRKAMSEEDEGTAIDSMGIAKELYENDLTPGQWVYEALKNGRKNVPDFYRSDLQEEFKKIVNYQSEFYPDILNTSFVEDWMGKASTPTKQYFNKRGVQLAENKGKREERRLQEYKWRAEAVNFKIDLSEIALILSQINSQISNSSGYLGAISDRSKELYFKNLTVGQYLYQQVKKNPHTRLKGQVFYRQDYLDEFEKIWSVQSSFYPQLNDELKQEVRDVTIFFQRRLKSQKHLISNCEFEEHHKVVPKSHPIFQEFRIWQNLNNLTLIKKDNLNEKCELALEDKTALANELAFKKELSVKDALKVLGLKPSDWEFNFTKIEGNRTNHAFFEAFAKIIELEDGEPIDLGNLKADDILDQFSEAFLRIGIDTELLQVNSDIEGAEYEKQSYIQFWHLLYSSEDDQKLKQNLIRKFGFKPEHAKILASISLQDDHASLSSRAIKKILPHLQSGLIYDKACTYAGYNHSSSFTKDENEKRELRAELELLKKNSLRNPVVEKILNQMINVVNAILKDPNLGRPDEIRVEMARELKANAEQRKNMTSNIASATRDHEKYREILKKEFGLKRVTKNDLLRYKLWLETDGISLYTGKPIEASKLFSKEYDIEHIIPKARLFDDSFSNKTICERQLNIDKANVTAFSFLQNKLSADEFEQYQSRVKSLYGKLSKAKIQKLLMANDKIPEDFIARQLQETRYISKKAKEILFEITMRVSVTTGTITDKLREDWGLVEIMKELNWEKYDKLGLTYTIEGKHGERLNKIKDWNKRNDHRHHAMDALTVALTKPAYIQYLNNLNAKAIGNKKGTEIFAIEQKYLKRENGKLCFIPPIENIRAEAKKHLSKILVSYKAKNKVVTINKNKTKKKAGFNEQTALTPRGQLHKETVYGKSFHYSTKFEKIGASFDAQKINTVAKKEEREALLKRLAENGNDPKKAFTGKNSLNKMPIYLDLGKNIKLSEKVKTVVLEQNYTIRKNIDPDLKVDKVIDVGIKRILESRLEEFGGNAKLAFSNLEENPIWLNKEKGIPIKRVKISGVSNVESLHVKKDHFGEKILDEEGNEIPVDFVSTGNNHHVAIYEDEDGNLQDEVVNFYEAVIRRNQGESIIKYRHEEGWNFLYSIKQNEFFVFPSQDFNPNDFDLLDPKNYDLISPNLYRAQKFSKVMYGNSAVRDYVFRHHLETVLNDVKELKDVAYKQLKSLQYLNGIKKVRLNHLGQIIQVGEY</sequence>
<keyword evidence="5 12" id="KW-0378">Hydrolase</keyword>
<dbReference type="InterPro" id="IPR036397">
    <property type="entry name" value="RNaseH_sf"/>
</dbReference>
<comment type="similarity">
    <text evidence="12">Belongs to the CRISPR-associated Cas9 family.</text>
</comment>
<comment type="cofactor">
    <cofactor evidence="1 12">
        <name>Mg(2+)</name>
        <dbReference type="ChEBI" id="CHEBI:18420"/>
    </cofactor>
</comment>
<dbReference type="InterPro" id="IPR033114">
    <property type="entry name" value="HNH_CAS9"/>
</dbReference>
<feature type="active site" description="Proton acceptor for HNH nuclease domain" evidence="12">
    <location>
        <position position="746"/>
    </location>
</feature>
<keyword evidence="10" id="KW-0464">Manganese</keyword>
<evidence type="ECO:0000256" key="12">
    <source>
        <dbReference type="HAMAP-Rule" id="MF_01480"/>
    </source>
</evidence>
<dbReference type="InterPro" id="IPR028629">
    <property type="entry name" value="Cas9"/>
</dbReference>
<dbReference type="GO" id="GO:0016787">
    <property type="term" value="F:hydrolase activity"/>
    <property type="evidence" value="ECO:0007669"/>
    <property type="project" value="UniProtKB-KW"/>
</dbReference>
<evidence type="ECO:0000256" key="9">
    <source>
        <dbReference type="ARBA" id="ARBA00023125"/>
    </source>
</evidence>
<keyword evidence="3 12" id="KW-0479">Metal-binding</keyword>
<comment type="domain">
    <text evidence="12">Has 2 endonuclease domains. The discontinuous RuvC-like domain cleaves the target DNA noncomplementary to crRNA while the HNH nuclease domain cleaves the target DNA complementary to crRNA.</text>
</comment>
<dbReference type="RefSeq" id="WP_009035786.1">
    <property type="nucleotide sequence ID" value="NZ_ALWO02000037.1"/>
</dbReference>
<dbReference type="eggNOG" id="COG3513">
    <property type="taxonomic scope" value="Bacteria"/>
</dbReference>
<dbReference type="GO" id="GO:0003677">
    <property type="term" value="F:DNA binding"/>
    <property type="evidence" value="ECO:0007669"/>
    <property type="project" value="UniProtKB-UniRule"/>
</dbReference>
<dbReference type="InterPro" id="IPR041383">
    <property type="entry name" value="RuvC_III"/>
</dbReference>
<dbReference type="HAMAP" id="MF_01480">
    <property type="entry name" value="Cas9"/>
    <property type="match status" value="1"/>
</dbReference>
<keyword evidence="4 12" id="KW-0255">Endonuclease</keyword>
<evidence type="ECO:0000259" key="13">
    <source>
        <dbReference type="PROSITE" id="PS51749"/>
    </source>
</evidence>
<evidence type="ECO:0000256" key="2">
    <source>
        <dbReference type="ARBA" id="ARBA00022722"/>
    </source>
</evidence>
<keyword evidence="15" id="KW-1185">Reference proteome</keyword>
<dbReference type="STRING" id="1189612.A33Q_2779"/>
<evidence type="ECO:0000256" key="8">
    <source>
        <dbReference type="ARBA" id="ARBA00023118"/>
    </source>
</evidence>
<keyword evidence="9 12" id="KW-0238">DNA-binding</keyword>
<keyword evidence="8 12" id="KW-0051">Antiviral defense</keyword>
<proteinExistence type="inferred from homology"/>
<evidence type="ECO:0000256" key="5">
    <source>
        <dbReference type="ARBA" id="ARBA00022801"/>
    </source>
</evidence>
<dbReference type="Gene3D" id="3.30.420.10">
    <property type="entry name" value="Ribonuclease H-like superfamily/Ribonuclease H"/>
    <property type="match status" value="3"/>
</dbReference>
<dbReference type="GO" id="GO:0051607">
    <property type="term" value="P:defense response to virus"/>
    <property type="evidence" value="ECO:0007669"/>
    <property type="project" value="UniProtKB-UniRule"/>
</dbReference>
<dbReference type="EMBL" id="ALWO02000037">
    <property type="protein sequence ID" value="EOZ95417.1"/>
    <property type="molecule type" value="Genomic_DNA"/>
</dbReference>
<evidence type="ECO:0000256" key="1">
    <source>
        <dbReference type="ARBA" id="ARBA00001946"/>
    </source>
</evidence>
<dbReference type="GO" id="GO:0004519">
    <property type="term" value="F:endonuclease activity"/>
    <property type="evidence" value="ECO:0007669"/>
    <property type="project" value="UniProtKB-UniRule"/>
</dbReference>
<dbReference type="Pfam" id="PF18541">
    <property type="entry name" value="RuvC_III"/>
    <property type="match status" value="1"/>
</dbReference>
<dbReference type="PROSITE" id="PS51749">
    <property type="entry name" value="HNH_CAS9"/>
    <property type="match status" value="1"/>
</dbReference>
<feature type="binding site" evidence="12">
    <location>
        <position position="669"/>
    </location>
    <ligand>
        <name>Mg(2+)</name>
        <dbReference type="ChEBI" id="CHEBI:18420"/>
        <label>2</label>
    </ligand>
</feature>
<name>S2D876_INDAL</name>
<keyword evidence="7 12" id="KW-0694">RNA-binding</keyword>
<evidence type="ECO:0000313" key="14">
    <source>
        <dbReference type="EMBL" id="EOZ95417.1"/>
    </source>
</evidence>
<feature type="binding site" evidence="12">
    <location>
        <position position="665"/>
    </location>
    <ligand>
        <name>Mg(2+)</name>
        <dbReference type="ChEBI" id="CHEBI:18420"/>
        <label>1</label>
    </ligand>
</feature>
<dbReference type="GO" id="GO:0046872">
    <property type="term" value="F:metal ion binding"/>
    <property type="evidence" value="ECO:0007669"/>
    <property type="project" value="UniProtKB-UniRule"/>
</dbReference>
<organism evidence="14 15">
    <name type="scientific">Indibacter alkaliphilus (strain CCUG 57479 / KCTC 22604 / LW1)</name>
    <dbReference type="NCBI Taxonomy" id="1189612"/>
    <lineage>
        <taxon>Bacteria</taxon>
        <taxon>Pseudomonadati</taxon>
        <taxon>Bacteroidota</taxon>
        <taxon>Cytophagia</taxon>
        <taxon>Cytophagales</taxon>
        <taxon>Cyclobacteriaceae</taxon>
    </lineage>
</organism>
<feature type="binding site" evidence="12">
    <location>
        <position position="669"/>
    </location>
    <ligand>
        <name>Mg(2+)</name>
        <dbReference type="ChEBI" id="CHEBI:18420"/>
        <label>1</label>
    </ligand>
</feature>
<dbReference type="GO" id="GO:0003723">
    <property type="term" value="F:RNA binding"/>
    <property type="evidence" value="ECO:0007669"/>
    <property type="project" value="UniProtKB-UniRule"/>
</dbReference>
<keyword evidence="2 12" id="KW-0540">Nuclease</keyword>
<dbReference type="NCBIfam" id="TIGR01865">
    <property type="entry name" value="cas_Csn1"/>
    <property type="match status" value="2"/>
</dbReference>
<evidence type="ECO:0000256" key="11">
    <source>
        <dbReference type="ARBA" id="ARBA00046380"/>
    </source>
</evidence>
<evidence type="ECO:0000256" key="6">
    <source>
        <dbReference type="ARBA" id="ARBA00022842"/>
    </source>
</evidence>
<feature type="active site" description="For RuvC-like nuclease domain" evidence="12">
    <location>
        <position position="8"/>
    </location>
</feature>
<feature type="binding site" evidence="12">
    <location>
        <position position="8"/>
    </location>
    <ligand>
        <name>Mg(2+)</name>
        <dbReference type="ChEBI" id="CHEBI:18420"/>
        <label>1</label>
    </ligand>
</feature>
<feature type="binding site" evidence="12">
    <location>
        <position position="910"/>
    </location>
    <ligand>
        <name>Mg(2+)</name>
        <dbReference type="ChEBI" id="CHEBI:18420"/>
        <label>2</label>
    </ligand>
</feature>
<keyword evidence="6 12" id="KW-0460">Magnesium</keyword>
<comment type="subunit">
    <text evidence="11 12">Monomer. Binds crRNA and tracrRNA.</text>
</comment>
<evidence type="ECO:0000256" key="4">
    <source>
        <dbReference type="ARBA" id="ARBA00022759"/>
    </source>
</evidence>
<accession>S2D876</accession>
<comment type="function">
    <text evidence="12">CRISPR (clustered regularly interspaced short palindromic repeat) is an adaptive immune system that provides protection against mobile genetic elements (viruses, transposable elements and conjugative plasmids). CRISPR clusters contain spacers, sequences complementary to antecedent mobile elements, and target invading nucleic acids. CRISPR clusters are transcribed and processed into CRISPR RNA (crRNA). In type II CRISPR systems correct processing of pre-crRNA requires a trans-encoded small RNA (tracrRNA), endogenous ribonuclease 3 (rnc) and this protein. The tracrRNA serves as a guide for ribonuclease 3-aided processing of pre-crRNA. Subsequently Cas9/crRNA/tracrRNA endonucleolytically cleaves linear or circular dsDNA target complementary to the spacer; Cas9 is inactive in the absence of the 2 guide RNAs (gRNA). Cas9 recognizes the protospacer adjacent motif (PAM) in the CRISPR repeat sequences to help distinguish self versus nonself, as targets within the bacterial CRISPR locus do not have PAMs. PAM recognition is also required for catalytic activity.</text>
</comment>
<evidence type="ECO:0000256" key="7">
    <source>
        <dbReference type="ARBA" id="ARBA00022884"/>
    </source>
</evidence>
<dbReference type="Pfam" id="PF13395">
    <property type="entry name" value="HNH_4"/>
    <property type="match status" value="1"/>
</dbReference>
<dbReference type="InterPro" id="IPR003615">
    <property type="entry name" value="HNH_nuc"/>
</dbReference>
<dbReference type="EC" id="3.1.-.-" evidence="12"/>
<comment type="caution">
    <text evidence="14">The sequence shown here is derived from an EMBL/GenBank/DDBJ whole genome shotgun (WGS) entry which is preliminary data.</text>
</comment>
<dbReference type="Proteomes" id="UP000006073">
    <property type="component" value="Unassembled WGS sequence"/>
</dbReference>